<organism evidence="2 3">
    <name type="scientific">Micromonospora rosaria</name>
    <dbReference type="NCBI Taxonomy" id="47874"/>
    <lineage>
        <taxon>Bacteria</taxon>
        <taxon>Bacillati</taxon>
        <taxon>Actinomycetota</taxon>
        <taxon>Actinomycetes</taxon>
        <taxon>Micromonosporales</taxon>
        <taxon>Micromonosporaceae</taxon>
        <taxon>Micromonospora</taxon>
    </lineage>
</organism>
<name>A0A136PWF8_9ACTN</name>
<dbReference type="EMBL" id="LRQV01000013">
    <property type="protein sequence ID" value="KXK62820.1"/>
    <property type="molecule type" value="Genomic_DNA"/>
</dbReference>
<comment type="caution">
    <text evidence="2">The sequence shown here is derived from an EMBL/GenBank/DDBJ whole genome shotgun (WGS) entry which is preliminary data.</text>
</comment>
<evidence type="ECO:0000313" key="3">
    <source>
        <dbReference type="Proteomes" id="UP000070620"/>
    </source>
</evidence>
<evidence type="ECO:0000256" key="1">
    <source>
        <dbReference type="SAM" id="SignalP"/>
    </source>
</evidence>
<sequence>MGRRHVTTAVLLILGLAAAGCGGDDGGGGGAGNEDPRPAGGSFVDRLALLPGSLAEGDDGILVTVADVDAAAKAAGVSPPGDVTDQDAVTAYLTALQGVRTPGEPAPRVVTPLPERIGPAGLSRAGEFDAELGWSVLDVRWFVEYPTPPTTLTVLGGTFTEQRLTAAMGAPTDGRWRVGTGEDLSANLNERTVARPLGQPLTVALDSGRLVVSPSAGQVDAAVGAGGGTLADVPELRALAQAMTTEGAYATMLSARGRYQVAPDVSPLRPFTGVATGLVLDGQPFLVLAYTHADAATAEANATALRTHLAQGRSLATRQPWSDLLTAAEIRVDGTTLVARVALGDTPPGMAWQLLATRDSLVQHGR</sequence>
<dbReference type="AlphaFoldDB" id="A0A136PWF8"/>
<feature type="chain" id="PRO_5039384216" evidence="1">
    <location>
        <begin position="20"/>
        <end position="366"/>
    </location>
</feature>
<dbReference type="RefSeq" id="WP_067361133.1">
    <property type="nucleotide sequence ID" value="NZ_JBIUBN010000023.1"/>
</dbReference>
<accession>A0A136PWF8</accession>
<evidence type="ECO:0000313" key="2">
    <source>
        <dbReference type="EMBL" id="KXK62820.1"/>
    </source>
</evidence>
<dbReference type="OrthoDB" id="4865614at2"/>
<keyword evidence="3" id="KW-1185">Reference proteome</keyword>
<proteinExistence type="predicted"/>
<reference evidence="2 3" key="1">
    <citation type="submission" date="2016-01" db="EMBL/GenBank/DDBJ databases">
        <title>Whole genome sequence and analysis of Micromonospora rosaria DSM 803, which can produce antibacterial substance rosamicin.</title>
        <authorList>
            <person name="Yang H."/>
            <person name="He X."/>
            <person name="Zhu D."/>
        </authorList>
    </citation>
    <scope>NUCLEOTIDE SEQUENCE [LARGE SCALE GENOMIC DNA]</scope>
    <source>
        <strain evidence="2 3">DSM 803</strain>
    </source>
</reference>
<keyword evidence="1" id="KW-0732">Signal</keyword>
<feature type="signal peptide" evidence="1">
    <location>
        <begin position="1"/>
        <end position="19"/>
    </location>
</feature>
<gene>
    <name evidence="2" type="ORF">AWW66_06445</name>
</gene>
<dbReference type="Proteomes" id="UP000070620">
    <property type="component" value="Unassembled WGS sequence"/>
</dbReference>
<protein>
    <submittedName>
        <fullName evidence="2">Uncharacterized protein</fullName>
    </submittedName>
</protein>
<dbReference type="PROSITE" id="PS51257">
    <property type="entry name" value="PROKAR_LIPOPROTEIN"/>
    <property type="match status" value="1"/>
</dbReference>